<feature type="region of interest" description="Disordered" evidence="1">
    <location>
        <begin position="69"/>
        <end position="120"/>
    </location>
</feature>
<proteinExistence type="predicted"/>
<evidence type="ECO:0000313" key="2">
    <source>
        <dbReference type="EMBL" id="CAB4273236.1"/>
    </source>
</evidence>
<dbReference type="AlphaFoldDB" id="A0A6J5U9X3"/>
<evidence type="ECO:0000313" key="3">
    <source>
        <dbReference type="Proteomes" id="UP000507222"/>
    </source>
</evidence>
<gene>
    <name evidence="2" type="ORF">CURHAP_LOCUS20567</name>
</gene>
<reference evidence="2 3" key="1">
    <citation type="submission" date="2020-05" db="EMBL/GenBank/DDBJ databases">
        <authorList>
            <person name="Campoy J."/>
            <person name="Schneeberger K."/>
            <person name="Spophaly S."/>
        </authorList>
    </citation>
    <scope>NUCLEOTIDE SEQUENCE [LARGE SCALE GENOMIC DNA]</scope>
    <source>
        <strain evidence="2">PruArmRojPasFocal</strain>
    </source>
</reference>
<dbReference type="EMBL" id="CAEKDK010000003">
    <property type="protein sequence ID" value="CAB4273236.1"/>
    <property type="molecule type" value="Genomic_DNA"/>
</dbReference>
<protein>
    <submittedName>
        <fullName evidence="2">Uncharacterized protein</fullName>
    </submittedName>
</protein>
<accession>A0A6J5U9X3</accession>
<sequence>MSSLLPPSMKGIVWGYSGSGKDGVCIGEKRTRTHEMCDVTQEAEFTDEPVVNPFKYEVNKPMKQVVTPTSGFAKSTGSNGNEVGKRNSLAKDSKLEKSDTVGLKPGFGSKNTGNARFGHNRSNLNVGVMGMQVRGSNMQDDVQGLISFNVDAAFHLRIFGMELNEGKSRLVKSGVSNEDEHDSVGEVGLVGMLTDFDASDVEAGQVAF</sequence>
<feature type="compositionally biased region" description="Basic and acidic residues" evidence="1">
    <location>
        <begin position="83"/>
        <end position="99"/>
    </location>
</feature>
<dbReference type="Proteomes" id="UP000507222">
    <property type="component" value="Unassembled WGS sequence"/>
</dbReference>
<organism evidence="2 3">
    <name type="scientific">Prunus armeniaca</name>
    <name type="common">Apricot</name>
    <name type="synonym">Armeniaca vulgaris</name>
    <dbReference type="NCBI Taxonomy" id="36596"/>
    <lineage>
        <taxon>Eukaryota</taxon>
        <taxon>Viridiplantae</taxon>
        <taxon>Streptophyta</taxon>
        <taxon>Embryophyta</taxon>
        <taxon>Tracheophyta</taxon>
        <taxon>Spermatophyta</taxon>
        <taxon>Magnoliopsida</taxon>
        <taxon>eudicotyledons</taxon>
        <taxon>Gunneridae</taxon>
        <taxon>Pentapetalae</taxon>
        <taxon>rosids</taxon>
        <taxon>fabids</taxon>
        <taxon>Rosales</taxon>
        <taxon>Rosaceae</taxon>
        <taxon>Amygdaloideae</taxon>
        <taxon>Amygdaleae</taxon>
        <taxon>Prunus</taxon>
    </lineage>
</organism>
<name>A0A6J5U9X3_PRUAR</name>
<evidence type="ECO:0000256" key="1">
    <source>
        <dbReference type="SAM" id="MobiDB-lite"/>
    </source>
</evidence>
<feature type="compositionally biased region" description="Polar residues" evidence="1">
    <location>
        <begin position="109"/>
        <end position="120"/>
    </location>
</feature>
<feature type="compositionally biased region" description="Polar residues" evidence="1">
    <location>
        <begin position="69"/>
        <end position="81"/>
    </location>
</feature>